<dbReference type="InterPro" id="IPR016645">
    <property type="entry name" value="UCP016134"/>
</dbReference>
<name>A0A7G9FPA8_9FIRM</name>
<dbReference type="SMART" id="SM01022">
    <property type="entry name" value="ASCH"/>
    <property type="match status" value="1"/>
</dbReference>
<dbReference type="InterPro" id="IPR015947">
    <property type="entry name" value="PUA-like_sf"/>
</dbReference>
<dbReference type="Pfam" id="PF04266">
    <property type="entry name" value="ASCH"/>
    <property type="match status" value="1"/>
</dbReference>
<feature type="domain" description="ASCH" evidence="1">
    <location>
        <begin position="5"/>
        <end position="114"/>
    </location>
</feature>
<protein>
    <submittedName>
        <fullName evidence="2">ASCH domain-containing protein</fullName>
    </submittedName>
</protein>
<proteinExistence type="predicted"/>
<dbReference type="KEGG" id="wcp:H9Q76_03665"/>
<dbReference type="InterPro" id="IPR007374">
    <property type="entry name" value="ASCH_domain"/>
</dbReference>
<dbReference type="PIRSF" id="PIRSF016134">
    <property type="entry name" value="UCP016134"/>
    <property type="match status" value="1"/>
</dbReference>
<reference evidence="2 3" key="1">
    <citation type="submission" date="2020-08" db="EMBL/GenBank/DDBJ databases">
        <authorList>
            <person name="Liu C."/>
            <person name="Sun Q."/>
        </authorList>
    </citation>
    <scope>NUCLEOTIDE SEQUENCE [LARGE SCALE GENOMIC DNA]</scope>
    <source>
        <strain evidence="2 3">NSJ-4</strain>
    </source>
</reference>
<dbReference type="Proteomes" id="UP000515819">
    <property type="component" value="Chromosome"/>
</dbReference>
<sequence length="114" mass="13749">MIHYMKLKKDPFEAIRSGEKIYELRLLDVKRKQIKVDDHIVFKKLEDQNERMEVIVKGLYHYKSFRDMFEEIPFEKCGFANISKDLAVEQMYTYYSVEDEQKNGVLAIEMERTD</sequence>
<evidence type="ECO:0000259" key="1">
    <source>
        <dbReference type="SMART" id="SM01022"/>
    </source>
</evidence>
<dbReference type="Gene3D" id="2.30.130.30">
    <property type="entry name" value="Hypothetical protein"/>
    <property type="match status" value="1"/>
</dbReference>
<dbReference type="EMBL" id="CP060632">
    <property type="protein sequence ID" value="QNM00390.1"/>
    <property type="molecule type" value="Genomic_DNA"/>
</dbReference>
<evidence type="ECO:0000313" key="3">
    <source>
        <dbReference type="Proteomes" id="UP000515819"/>
    </source>
</evidence>
<organism evidence="2 3">
    <name type="scientific">Wujia chipingensis</name>
    <dbReference type="NCBI Taxonomy" id="2763670"/>
    <lineage>
        <taxon>Bacteria</taxon>
        <taxon>Bacillati</taxon>
        <taxon>Bacillota</taxon>
        <taxon>Clostridia</taxon>
        <taxon>Lachnospirales</taxon>
        <taxon>Lachnospiraceae</taxon>
        <taxon>Wujia</taxon>
    </lineage>
</organism>
<gene>
    <name evidence="2" type="ORF">H9Q76_03665</name>
</gene>
<dbReference type="CDD" id="cd06555">
    <property type="entry name" value="ASCH_PF0470_like"/>
    <property type="match status" value="1"/>
</dbReference>
<evidence type="ECO:0000313" key="2">
    <source>
        <dbReference type="EMBL" id="QNM00390.1"/>
    </source>
</evidence>
<dbReference type="SUPFAM" id="SSF88697">
    <property type="entry name" value="PUA domain-like"/>
    <property type="match status" value="1"/>
</dbReference>
<dbReference type="AlphaFoldDB" id="A0A7G9FPA8"/>
<dbReference type="RefSeq" id="WP_249321673.1">
    <property type="nucleotide sequence ID" value="NZ_CP060632.1"/>
</dbReference>
<keyword evidence="3" id="KW-1185">Reference proteome</keyword>
<accession>A0A7G9FPA8</accession>